<keyword evidence="2" id="KW-1185">Reference proteome</keyword>
<dbReference type="Gene3D" id="3.80.10.10">
    <property type="entry name" value="Ribonuclease Inhibitor"/>
    <property type="match status" value="1"/>
</dbReference>
<dbReference type="EMBL" id="BPQB01000004">
    <property type="protein sequence ID" value="GJE86411.1"/>
    <property type="molecule type" value="Genomic_DNA"/>
</dbReference>
<accession>A0A9P3L8S1</accession>
<dbReference type="InterPro" id="IPR032675">
    <property type="entry name" value="LRR_dom_sf"/>
</dbReference>
<dbReference type="OrthoDB" id="2753665at2759"/>
<name>A0A9P3L8S1_9APHY</name>
<protein>
    <recommendedName>
        <fullName evidence="3">F-box domain-containing protein</fullName>
    </recommendedName>
</protein>
<reference evidence="1 2" key="1">
    <citation type="submission" date="2021-08" db="EMBL/GenBank/DDBJ databases">
        <title>Draft Genome Sequence of Phanerochaete sordida strain YK-624.</title>
        <authorList>
            <person name="Mori T."/>
            <person name="Dohra H."/>
            <person name="Suzuki T."/>
            <person name="Kawagishi H."/>
            <person name="Hirai H."/>
        </authorList>
    </citation>
    <scope>NUCLEOTIDE SEQUENCE [LARGE SCALE GENOMIC DNA]</scope>
    <source>
        <strain evidence="1 2">YK-624</strain>
    </source>
</reference>
<comment type="caution">
    <text evidence="1">The sequence shown here is derived from an EMBL/GenBank/DDBJ whole genome shotgun (WGS) entry which is preliminary data.</text>
</comment>
<evidence type="ECO:0000313" key="2">
    <source>
        <dbReference type="Proteomes" id="UP000703269"/>
    </source>
</evidence>
<gene>
    <name evidence="1" type="ORF">PsYK624_024910</name>
</gene>
<proteinExistence type="predicted"/>
<dbReference type="AlphaFoldDB" id="A0A9P3L8S1"/>
<dbReference type="SUPFAM" id="SSF52047">
    <property type="entry name" value="RNI-like"/>
    <property type="match status" value="1"/>
</dbReference>
<sequence length="477" mass="53293">MLYPASVVASVCSRWRIVAVDHGKLWSCINLSCSSALLACLLGRAAGHSLTVEWDVTEDRLQRNLKFLEDNIHRIKHLTFSLDTAFLTHLFAVLGAHAPVLERCEIRGDNCHFVTLAGMQGPLFGAHTPRLRHLEVDAITSPWTPAFLNANLTTLILSHQRVFAADSVGICQILEMSPHLKVLDLSVTCLDPDVDPNALHPVAREPRLQLDKLRTLKLHLPSSLICHIVSFIYAPSLCYVQLDMGEIESDPFEIVERLCRPNMLPPLPLIKLWHLSIGASTQRFSTESPQINIEGFAFGRRVLSLKWSRRRDSPRDRDAQTVRSIVEILRLETDPSPHAFTLGLKSTFLADNHPCDVLLSLPPVRYVEATDAAAEILARTVCAASSSPAVAAALREVEEIDLEKCELKASTMLGFLAWFDERCQDPGNKLRIATVANAIVRAKSEDAARSVKRRVQSLLERSVELGWDHVRFKHPRH</sequence>
<evidence type="ECO:0000313" key="1">
    <source>
        <dbReference type="EMBL" id="GJE86411.1"/>
    </source>
</evidence>
<evidence type="ECO:0008006" key="3">
    <source>
        <dbReference type="Google" id="ProtNLM"/>
    </source>
</evidence>
<organism evidence="1 2">
    <name type="scientific">Phanerochaete sordida</name>
    <dbReference type="NCBI Taxonomy" id="48140"/>
    <lineage>
        <taxon>Eukaryota</taxon>
        <taxon>Fungi</taxon>
        <taxon>Dikarya</taxon>
        <taxon>Basidiomycota</taxon>
        <taxon>Agaricomycotina</taxon>
        <taxon>Agaricomycetes</taxon>
        <taxon>Polyporales</taxon>
        <taxon>Phanerochaetaceae</taxon>
        <taxon>Phanerochaete</taxon>
    </lineage>
</organism>
<dbReference type="Proteomes" id="UP000703269">
    <property type="component" value="Unassembled WGS sequence"/>
</dbReference>